<keyword evidence="3" id="KW-1185">Reference proteome</keyword>
<protein>
    <submittedName>
        <fullName evidence="2">DUF1571 domain-containing protein</fullName>
    </submittedName>
</protein>
<dbReference type="Proteomes" id="UP000280296">
    <property type="component" value="Unassembled WGS sequence"/>
</dbReference>
<feature type="compositionally biased region" description="Pro residues" evidence="1">
    <location>
        <begin position="98"/>
        <end position="119"/>
    </location>
</feature>
<accession>A0A432MMN2</accession>
<reference evidence="2 3" key="1">
    <citation type="submission" date="2018-12" db="EMBL/GenBank/DDBJ databases">
        <authorList>
            <person name="Toschakov S.V."/>
        </authorList>
    </citation>
    <scope>NUCLEOTIDE SEQUENCE [LARGE SCALE GENOMIC DNA]</scope>
    <source>
        <strain evidence="2 3">GM2012</strain>
    </source>
</reference>
<name>A0A432MMN2_9BACT</name>
<dbReference type="AlphaFoldDB" id="A0A432MMN2"/>
<proteinExistence type="predicted"/>
<dbReference type="OrthoDB" id="290954at2"/>
<sequence length="413" mass="43935">MTSGEHRGRGAAARGSVLGLLAALAGLSGVGCAQLQTNWIDRIGADRIGLAQRRPPAERSRVSPEADDPYASRVGLDDRPPSFSRPWTPTQDRSAPPGAMPPPQTASLPEPPPIPPPTGSPVISATIPPPVPPPARPGRAVPPSENAPAAVSPSPPTVLASRSSPSSGPAEAPSPTAEDPLSGIDRVIERGITRLESLRNYRVSLDRQERVRGTLLPAERVTLSVRTAPFAVRLEWPDGPNRGREVLYSEAECGGLMHVKMGKTLIPIPPMQLAPNSPIAMSNSRHPITEAGLLHILTTTRDQLDASRGGDPSIGTFSIVGPLIPPECDAPCVEILRETPEGERWRLVVEDETGLPVLLEAETAAGELLERYHFQDLQTDLAELDAPGSFDPAVRFDRSIIRTGGTAEEEPQS</sequence>
<dbReference type="InterPro" id="IPR011465">
    <property type="entry name" value="DUF1571"/>
</dbReference>
<feature type="compositionally biased region" description="Pro residues" evidence="1">
    <location>
        <begin position="127"/>
        <end position="136"/>
    </location>
</feature>
<evidence type="ECO:0000256" key="1">
    <source>
        <dbReference type="SAM" id="MobiDB-lite"/>
    </source>
</evidence>
<gene>
    <name evidence="2" type="ORF">TsocGM_07240</name>
</gene>
<dbReference type="RefSeq" id="WP_126724633.1">
    <property type="nucleotide sequence ID" value="NZ_RYZH01000010.1"/>
</dbReference>
<evidence type="ECO:0000313" key="3">
    <source>
        <dbReference type="Proteomes" id="UP000280296"/>
    </source>
</evidence>
<evidence type="ECO:0000313" key="2">
    <source>
        <dbReference type="EMBL" id="RUL88499.1"/>
    </source>
</evidence>
<dbReference type="PROSITE" id="PS51257">
    <property type="entry name" value="PROKAR_LIPOPROTEIN"/>
    <property type="match status" value="1"/>
</dbReference>
<dbReference type="EMBL" id="RYZH01000010">
    <property type="protein sequence ID" value="RUL88499.1"/>
    <property type="molecule type" value="Genomic_DNA"/>
</dbReference>
<feature type="compositionally biased region" description="Low complexity" evidence="1">
    <location>
        <begin position="137"/>
        <end position="177"/>
    </location>
</feature>
<reference evidence="2 3" key="2">
    <citation type="submission" date="2019-01" db="EMBL/GenBank/DDBJ databases">
        <title>Tautonia sociabilis, a novel thermotolerant planctomycete of Isosphaeraceae family, isolated from a 4000 m deep subterranean habitat.</title>
        <authorList>
            <person name="Kovaleva O.L."/>
            <person name="Elcheninov A.G."/>
            <person name="Van Heerden E."/>
            <person name="Toshchakov S.V."/>
            <person name="Novikov A."/>
            <person name="Bonch-Osmolovskaya E.A."/>
            <person name="Kublanov I.V."/>
        </authorList>
    </citation>
    <scope>NUCLEOTIDE SEQUENCE [LARGE SCALE GENOMIC DNA]</scope>
    <source>
        <strain evidence="2 3">GM2012</strain>
    </source>
</reference>
<dbReference type="Pfam" id="PF07608">
    <property type="entry name" value="DUF1571"/>
    <property type="match status" value="1"/>
</dbReference>
<feature type="region of interest" description="Disordered" evidence="1">
    <location>
        <begin position="51"/>
        <end position="184"/>
    </location>
</feature>
<feature type="compositionally biased region" description="Basic and acidic residues" evidence="1">
    <location>
        <begin position="55"/>
        <end position="64"/>
    </location>
</feature>
<comment type="caution">
    <text evidence="2">The sequence shown here is derived from an EMBL/GenBank/DDBJ whole genome shotgun (WGS) entry which is preliminary data.</text>
</comment>
<organism evidence="2 3">
    <name type="scientific">Tautonia sociabilis</name>
    <dbReference type="NCBI Taxonomy" id="2080755"/>
    <lineage>
        <taxon>Bacteria</taxon>
        <taxon>Pseudomonadati</taxon>
        <taxon>Planctomycetota</taxon>
        <taxon>Planctomycetia</taxon>
        <taxon>Isosphaerales</taxon>
        <taxon>Isosphaeraceae</taxon>
        <taxon>Tautonia</taxon>
    </lineage>
</organism>